<evidence type="ECO:0000313" key="6">
    <source>
        <dbReference type="Proteomes" id="UP001429354"/>
    </source>
</evidence>
<reference evidence="5 6" key="1">
    <citation type="submission" date="2018-07" db="EMBL/GenBank/DDBJ databases">
        <title>Whole genome Sequencing of Pseudoxanthomonas gei KCTC 32298 (T).</title>
        <authorList>
            <person name="Kumar S."/>
            <person name="Bansal K."/>
            <person name="Kaur A."/>
            <person name="Patil P."/>
            <person name="Sharma S."/>
            <person name="Patil P.B."/>
        </authorList>
    </citation>
    <scope>NUCLEOTIDE SEQUENCE [LARGE SCALE GENOMIC DNA]</scope>
    <source>
        <strain evidence="5 6">KCTC 32298</strain>
    </source>
</reference>
<comment type="catalytic activity">
    <reaction evidence="2">
        <text>2 GTP = 3',3'-c-di-GMP + 2 diphosphate</text>
        <dbReference type="Rhea" id="RHEA:24898"/>
        <dbReference type="ChEBI" id="CHEBI:33019"/>
        <dbReference type="ChEBI" id="CHEBI:37565"/>
        <dbReference type="ChEBI" id="CHEBI:58805"/>
        <dbReference type="EC" id="2.7.7.65"/>
    </reaction>
</comment>
<feature type="transmembrane region" description="Helical" evidence="3">
    <location>
        <begin position="36"/>
        <end position="66"/>
    </location>
</feature>
<gene>
    <name evidence="5" type="ORF">DT603_14060</name>
</gene>
<name>A0ABX0AED6_9GAMM</name>
<evidence type="ECO:0000256" key="3">
    <source>
        <dbReference type="SAM" id="Phobius"/>
    </source>
</evidence>
<evidence type="ECO:0000259" key="4">
    <source>
        <dbReference type="PROSITE" id="PS50887"/>
    </source>
</evidence>
<sequence>MATGRWPAAAVDLAIALLIGGTVVHALRSGRAVGAGAFLCVVNSIGCAVACAIIGPTAAPWIYLVLMTNFFITGAKQAIAFNLLLTATVLLLPGMYSQQIDRVSAAVTAALVTLFAYLFALRVSSDHQQLEELASLDALTGLSNRRMMESALDEALQERRVGARHYGLLIIDIDHFKDVNDTYGHAAGDAAIADLAAILKFEMRRHDHVYRFGGEEFVVLLVVDDHAGLRAASERLRQAVRNGLRGPGGRITVSLGGAMVGDEERWQDWFSLADAALYQAKNGGRDSSVIVGAPDTVDG</sequence>
<keyword evidence="3" id="KW-0812">Transmembrane</keyword>
<proteinExistence type="predicted"/>
<dbReference type="InterPro" id="IPR000160">
    <property type="entry name" value="GGDEF_dom"/>
</dbReference>
<dbReference type="NCBIfam" id="TIGR00254">
    <property type="entry name" value="GGDEF"/>
    <property type="match status" value="1"/>
</dbReference>
<comment type="caution">
    <text evidence="5">The sequence shown here is derived from an EMBL/GenBank/DDBJ whole genome shotgun (WGS) entry which is preliminary data.</text>
</comment>
<dbReference type="InterPro" id="IPR029787">
    <property type="entry name" value="Nucleotide_cyclase"/>
</dbReference>
<accession>A0ABX0AED6</accession>
<dbReference type="PROSITE" id="PS50887">
    <property type="entry name" value="GGDEF"/>
    <property type="match status" value="1"/>
</dbReference>
<feature type="domain" description="GGDEF" evidence="4">
    <location>
        <begin position="164"/>
        <end position="293"/>
    </location>
</feature>
<keyword evidence="3" id="KW-0472">Membrane</keyword>
<dbReference type="SUPFAM" id="SSF55073">
    <property type="entry name" value="Nucleotide cyclase"/>
    <property type="match status" value="1"/>
</dbReference>
<protein>
    <recommendedName>
        <fullName evidence="1">diguanylate cyclase</fullName>
        <ecNumber evidence="1">2.7.7.65</ecNumber>
    </recommendedName>
</protein>
<dbReference type="InterPro" id="IPR050469">
    <property type="entry name" value="Diguanylate_Cyclase"/>
</dbReference>
<organism evidence="5 6">
    <name type="scientific">Pseudoxanthomonas gei</name>
    <dbReference type="NCBI Taxonomy" id="1383030"/>
    <lineage>
        <taxon>Bacteria</taxon>
        <taxon>Pseudomonadati</taxon>
        <taxon>Pseudomonadota</taxon>
        <taxon>Gammaproteobacteria</taxon>
        <taxon>Lysobacterales</taxon>
        <taxon>Lysobacteraceae</taxon>
        <taxon>Pseudoxanthomonas</taxon>
    </lineage>
</organism>
<evidence type="ECO:0000256" key="2">
    <source>
        <dbReference type="ARBA" id="ARBA00034247"/>
    </source>
</evidence>
<dbReference type="EMBL" id="QOVG01000010">
    <property type="protein sequence ID" value="NDK39964.1"/>
    <property type="molecule type" value="Genomic_DNA"/>
</dbReference>
<feature type="transmembrane region" description="Helical" evidence="3">
    <location>
        <begin position="102"/>
        <end position="121"/>
    </location>
</feature>
<evidence type="ECO:0000256" key="1">
    <source>
        <dbReference type="ARBA" id="ARBA00012528"/>
    </source>
</evidence>
<dbReference type="EC" id="2.7.7.65" evidence="1"/>
<keyword evidence="6" id="KW-1185">Reference proteome</keyword>
<dbReference type="PANTHER" id="PTHR45138:SF9">
    <property type="entry name" value="DIGUANYLATE CYCLASE DGCM-RELATED"/>
    <property type="match status" value="1"/>
</dbReference>
<dbReference type="Pfam" id="PF00990">
    <property type="entry name" value="GGDEF"/>
    <property type="match status" value="1"/>
</dbReference>
<evidence type="ECO:0000313" key="5">
    <source>
        <dbReference type="EMBL" id="NDK39964.1"/>
    </source>
</evidence>
<dbReference type="Proteomes" id="UP001429354">
    <property type="component" value="Unassembled WGS sequence"/>
</dbReference>
<dbReference type="CDD" id="cd01949">
    <property type="entry name" value="GGDEF"/>
    <property type="match status" value="1"/>
</dbReference>
<dbReference type="SMART" id="SM00267">
    <property type="entry name" value="GGDEF"/>
    <property type="match status" value="1"/>
</dbReference>
<dbReference type="InterPro" id="IPR043128">
    <property type="entry name" value="Rev_trsase/Diguanyl_cyclase"/>
</dbReference>
<dbReference type="PANTHER" id="PTHR45138">
    <property type="entry name" value="REGULATORY COMPONENTS OF SENSORY TRANSDUCTION SYSTEM"/>
    <property type="match status" value="1"/>
</dbReference>
<feature type="transmembrane region" description="Helical" evidence="3">
    <location>
        <begin position="78"/>
        <end position="96"/>
    </location>
</feature>
<keyword evidence="3" id="KW-1133">Transmembrane helix</keyword>
<dbReference type="Gene3D" id="3.30.70.270">
    <property type="match status" value="1"/>
</dbReference>